<reference evidence="4" key="1">
    <citation type="submission" date="2021-01" db="EMBL/GenBank/DDBJ databases">
        <title>Modified the classification status of verrucomicrobia.</title>
        <authorList>
            <person name="Feng X."/>
        </authorList>
    </citation>
    <scope>NUCLEOTIDE SEQUENCE</scope>
    <source>
        <strain evidence="4">KCTC 12986</strain>
    </source>
</reference>
<dbReference type="PANTHER" id="PTHR35889:SF3">
    <property type="entry name" value="F-BOX DOMAIN-CONTAINING PROTEIN"/>
    <property type="match status" value="1"/>
</dbReference>
<dbReference type="Proteomes" id="UP000604083">
    <property type="component" value="Unassembled WGS sequence"/>
</dbReference>
<dbReference type="PANTHER" id="PTHR35889">
    <property type="entry name" value="CYCLOINULO-OLIGOSACCHARIDE FRUCTANOTRANSFERASE-RELATED"/>
    <property type="match status" value="1"/>
</dbReference>
<name>A0A934RN16_9BACT</name>
<dbReference type="EMBL" id="JAENIO010000002">
    <property type="protein sequence ID" value="MBK1832677.1"/>
    <property type="molecule type" value="Genomic_DNA"/>
</dbReference>
<evidence type="ECO:0000259" key="3">
    <source>
        <dbReference type="Pfam" id="PF07635"/>
    </source>
</evidence>
<evidence type="ECO:0000259" key="2">
    <source>
        <dbReference type="Pfam" id="PF07587"/>
    </source>
</evidence>
<dbReference type="RefSeq" id="WP_200390109.1">
    <property type="nucleotide sequence ID" value="NZ_JAENIO010000002.1"/>
</dbReference>
<dbReference type="InterPro" id="IPR011444">
    <property type="entry name" value="DUF1549"/>
</dbReference>
<feature type="domain" description="DUF1549" evidence="1">
    <location>
        <begin position="139"/>
        <end position="344"/>
    </location>
</feature>
<feature type="domain" description="DUF1553" evidence="2">
    <location>
        <begin position="458"/>
        <end position="716"/>
    </location>
</feature>
<dbReference type="Pfam" id="PF07635">
    <property type="entry name" value="PSCyt1"/>
    <property type="match status" value="1"/>
</dbReference>
<dbReference type="Pfam" id="PF07587">
    <property type="entry name" value="PSD1"/>
    <property type="match status" value="1"/>
</dbReference>
<keyword evidence="5" id="KW-1185">Reference proteome</keyword>
<proteinExistence type="predicted"/>
<evidence type="ECO:0000313" key="5">
    <source>
        <dbReference type="Proteomes" id="UP000604083"/>
    </source>
</evidence>
<dbReference type="InterPro" id="IPR011429">
    <property type="entry name" value="Cyt_c_Planctomycete-type"/>
</dbReference>
<sequence>MFLLNAEEIRFNQDIRPILSKKCIQCHGPDGDKGRKADLRLDTAEAPDGAYRVSDGVAAIKPGDLAASAVWQRIIAEAPDDIMPPPEEKSHVKPLTEEEKNLLKEWIEQGAEYEAFWSFEPPRESEPPAVQLSDWATTPIDRFVLARLEEKGLQPSERADRRTLIRRLTFDLTGLPPTLDEIDAFLADESPQAYENLVDRLLASPRYGEHMAKYWLDLVRFADTNGAHHDHYRDFSPYRDWVIRAFNDNLPYDQFASYQLAGDLYEEPTTDQLVASGFNRLHIIIDVGTALPEESFTKNVIDRVAAVGTAFMGLTLECAVCHDHKYDPITQRDFFSMSAFFNNFDGEPETGRRGTPDFKKGLQPPYLMVGTPDQEARVAEIEARLATLPPDAPQRPALEKEREEIRQTYRGAMVMRERAEARPAHILIRGAYDNPGEVVPRETPHFLPPIEKDGPKSRLDLAEWLTAPENPLTARVAVNRFWQQLFGVGLVKTSEDFGAQGEWPSHPQLLDHLALRFMESGWDIKALMKSLVLTETYRQQSAAPEEDFVSDPSNRLLARGSRYRFDSEVIRDQILAVSGQLNPEMGGYSVKFPQPEGLWKIVTMPSSFPRTFQPAEGDEIYRRSVYSFWKRGLPPPQMTIFDAPNRDACVARRERTNTPLQALVMMNEREYFAAAKKLAEGLLTQRETSQEERLSRLYETLTAREPDEETQSRMEKALAAFRELYREDEGAAVELFPALPDAAQRGEYAAWTLLVHSLFNLDAIRNRD</sequence>
<evidence type="ECO:0000259" key="1">
    <source>
        <dbReference type="Pfam" id="PF07583"/>
    </source>
</evidence>
<feature type="domain" description="Cytochrome C Planctomycete-type" evidence="3">
    <location>
        <begin position="23"/>
        <end position="87"/>
    </location>
</feature>
<gene>
    <name evidence="4" type="ORF">JIN78_01275</name>
</gene>
<evidence type="ECO:0000313" key="4">
    <source>
        <dbReference type="EMBL" id="MBK1832677.1"/>
    </source>
</evidence>
<protein>
    <submittedName>
        <fullName evidence="4">PSD1 domain-containing protein</fullName>
    </submittedName>
</protein>
<dbReference type="AlphaFoldDB" id="A0A934RN16"/>
<accession>A0A934RN16</accession>
<organism evidence="4 5">
    <name type="scientific">Roseibacillus ishigakijimensis</name>
    <dbReference type="NCBI Taxonomy" id="454146"/>
    <lineage>
        <taxon>Bacteria</taxon>
        <taxon>Pseudomonadati</taxon>
        <taxon>Verrucomicrobiota</taxon>
        <taxon>Verrucomicrobiia</taxon>
        <taxon>Verrucomicrobiales</taxon>
        <taxon>Verrucomicrobiaceae</taxon>
        <taxon>Roseibacillus</taxon>
    </lineage>
</organism>
<dbReference type="Pfam" id="PF07583">
    <property type="entry name" value="PSCyt2"/>
    <property type="match status" value="1"/>
</dbReference>
<comment type="caution">
    <text evidence="4">The sequence shown here is derived from an EMBL/GenBank/DDBJ whole genome shotgun (WGS) entry which is preliminary data.</text>
</comment>
<dbReference type="InterPro" id="IPR022655">
    <property type="entry name" value="DUF1553"/>
</dbReference>